<evidence type="ECO:0000256" key="5">
    <source>
        <dbReference type="ARBA" id="ARBA00022968"/>
    </source>
</evidence>
<dbReference type="Proteomes" id="UP000664859">
    <property type="component" value="Unassembled WGS sequence"/>
</dbReference>
<organism evidence="11 12">
    <name type="scientific">Tribonema minus</name>
    <dbReference type="NCBI Taxonomy" id="303371"/>
    <lineage>
        <taxon>Eukaryota</taxon>
        <taxon>Sar</taxon>
        <taxon>Stramenopiles</taxon>
        <taxon>Ochrophyta</taxon>
        <taxon>PX clade</taxon>
        <taxon>Xanthophyceae</taxon>
        <taxon>Tribonematales</taxon>
        <taxon>Tribonemataceae</taxon>
        <taxon>Tribonema</taxon>
    </lineage>
</organism>
<keyword evidence="8 10" id="KW-0472">Membrane</keyword>
<comment type="subcellular location">
    <subcellularLocation>
        <location evidence="1">Golgi apparatus membrane</location>
        <topology evidence="1">Single-pass type II membrane protein</topology>
    </subcellularLocation>
</comment>
<evidence type="ECO:0000256" key="2">
    <source>
        <dbReference type="ARBA" id="ARBA00010569"/>
    </source>
</evidence>
<keyword evidence="9" id="KW-0325">Glycoprotein</keyword>
<dbReference type="InterPro" id="IPR005331">
    <property type="entry name" value="Sulfotransferase"/>
</dbReference>
<gene>
    <name evidence="11" type="ORF">JKP88DRAFT_301559</name>
</gene>
<comment type="similarity">
    <text evidence="2">Belongs to the sulfotransferase 3 family.</text>
</comment>
<evidence type="ECO:0000256" key="3">
    <source>
        <dbReference type="ARBA" id="ARBA00022679"/>
    </source>
</evidence>
<dbReference type="Pfam" id="PF03567">
    <property type="entry name" value="Sulfotransfer_2"/>
    <property type="match status" value="1"/>
</dbReference>
<keyword evidence="4 10" id="KW-0812">Transmembrane</keyword>
<dbReference type="InterPro" id="IPR007734">
    <property type="entry name" value="Heparan_SO4_2-O-STrfase"/>
</dbReference>
<dbReference type="OrthoDB" id="10019582at2759"/>
<evidence type="ECO:0000256" key="4">
    <source>
        <dbReference type="ARBA" id="ARBA00022692"/>
    </source>
</evidence>
<dbReference type="EMBL" id="JAFCMP010000048">
    <property type="protein sequence ID" value="KAG5189545.1"/>
    <property type="molecule type" value="Genomic_DNA"/>
</dbReference>
<dbReference type="InterPro" id="IPR027417">
    <property type="entry name" value="P-loop_NTPase"/>
</dbReference>
<reference evidence="11" key="1">
    <citation type="submission" date="2021-02" db="EMBL/GenBank/DDBJ databases">
        <title>First Annotated Genome of the Yellow-green Alga Tribonema minus.</title>
        <authorList>
            <person name="Mahan K.M."/>
        </authorList>
    </citation>
    <scope>NUCLEOTIDE SEQUENCE</scope>
    <source>
        <strain evidence="11">UTEX B ZZ1240</strain>
    </source>
</reference>
<evidence type="ECO:0000256" key="9">
    <source>
        <dbReference type="ARBA" id="ARBA00023180"/>
    </source>
</evidence>
<keyword evidence="7" id="KW-0333">Golgi apparatus</keyword>
<dbReference type="AlphaFoldDB" id="A0A835ZDV5"/>
<dbReference type="PANTHER" id="PTHR12129">
    <property type="entry name" value="HEPARAN SULFATE 2-O-SULFOTRANSFERASE"/>
    <property type="match status" value="1"/>
</dbReference>
<dbReference type="SUPFAM" id="SSF52540">
    <property type="entry name" value="P-loop containing nucleoside triphosphate hydrolases"/>
    <property type="match status" value="1"/>
</dbReference>
<dbReference type="GO" id="GO:0000139">
    <property type="term" value="C:Golgi membrane"/>
    <property type="evidence" value="ECO:0007669"/>
    <property type="project" value="UniProtKB-SubCell"/>
</dbReference>
<keyword evidence="5" id="KW-0735">Signal-anchor</keyword>
<accession>A0A835ZDV5</accession>
<feature type="transmembrane region" description="Helical" evidence="10">
    <location>
        <begin position="12"/>
        <end position="33"/>
    </location>
</feature>
<name>A0A835ZDV5_9STRA</name>
<evidence type="ECO:0000313" key="12">
    <source>
        <dbReference type="Proteomes" id="UP000664859"/>
    </source>
</evidence>
<sequence>MVLRLRRGRQAGSFAQVALMASILMIIAGFGAYTVRSARPALDPHAELADTAAWYADYMARSSSSSLIVYNRVGKCGSTTLLRIMSKLHERRQLLMLRSLSRNFWGLHGDEMLERWVHQLLVAEAKGRAQNTTLVINGHAAWVNLTEHGGQQPIYINMLRDPISRIKSTFYYLHSPDRHPGRSKGRDPMAGPHALAKLMGNKHFARSKHTLTKCLRVRECRDYVVQTYVLRPVHQFYGMTPDSGKHPTDYPVKPATIQRAVRIMEHEYLLVIPLDELDAGLLLLECLLPQEFKGALQIYQTGDESTSRANSNNSTTLPADEDVAALRKLVEGSGEARLYSAAQQRFCRMWRLGQSRCPRLCATAVRLCDSASRAAAVAAATGCAAPYAVASQ</sequence>
<keyword evidence="12" id="KW-1185">Reference proteome</keyword>
<dbReference type="Gene3D" id="3.40.50.300">
    <property type="entry name" value="P-loop containing nucleotide triphosphate hydrolases"/>
    <property type="match status" value="1"/>
</dbReference>
<keyword evidence="3" id="KW-0808">Transferase</keyword>
<evidence type="ECO:0000313" key="11">
    <source>
        <dbReference type="EMBL" id="KAG5189545.1"/>
    </source>
</evidence>
<evidence type="ECO:0000256" key="10">
    <source>
        <dbReference type="SAM" id="Phobius"/>
    </source>
</evidence>
<evidence type="ECO:0000256" key="8">
    <source>
        <dbReference type="ARBA" id="ARBA00023136"/>
    </source>
</evidence>
<evidence type="ECO:0000256" key="7">
    <source>
        <dbReference type="ARBA" id="ARBA00023034"/>
    </source>
</evidence>
<dbReference type="GO" id="GO:0008146">
    <property type="term" value="F:sulfotransferase activity"/>
    <property type="evidence" value="ECO:0007669"/>
    <property type="project" value="InterPro"/>
</dbReference>
<comment type="caution">
    <text evidence="11">The sequence shown here is derived from an EMBL/GenBank/DDBJ whole genome shotgun (WGS) entry which is preliminary data.</text>
</comment>
<evidence type="ECO:0000256" key="1">
    <source>
        <dbReference type="ARBA" id="ARBA00004323"/>
    </source>
</evidence>
<proteinExistence type="inferred from homology"/>
<keyword evidence="6 10" id="KW-1133">Transmembrane helix</keyword>
<dbReference type="PANTHER" id="PTHR12129:SF15">
    <property type="entry name" value="URONYL 2-SULFOTRANSFERASE"/>
    <property type="match status" value="1"/>
</dbReference>
<evidence type="ECO:0000256" key="6">
    <source>
        <dbReference type="ARBA" id="ARBA00022989"/>
    </source>
</evidence>
<protein>
    <submittedName>
        <fullName evidence="11">Uncharacterized protein</fullName>
    </submittedName>
</protein>